<protein>
    <recommendedName>
        <fullName evidence="2">AB hydrolase-1 domain-containing protein</fullName>
    </recommendedName>
</protein>
<dbReference type="Gene3D" id="3.40.50.1820">
    <property type="entry name" value="alpha/beta hydrolase"/>
    <property type="match status" value="1"/>
</dbReference>
<dbReference type="Proteomes" id="UP001629113">
    <property type="component" value="Unassembled WGS sequence"/>
</dbReference>
<evidence type="ECO:0000256" key="1">
    <source>
        <dbReference type="SAM" id="SignalP"/>
    </source>
</evidence>
<reference evidence="3 4" key="1">
    <citation type="submission" date="2024-06" db="EMBL/GenBank/DDBJ databases">
        <title>Complete genome of Phlyctema vagabunda strain 19-DSS-EL-015.</title>
        <authorList>
            <person name="Fiorenzani C."/>
        </authorList>
    </citation>
    <scope>NUCLEOTIDE SEQUENCE [LARGE SCALE GENOMIC DNA]</scope>
    <source>
        <strain evidence="3 4">19-DSS-EL-015</strain>
    </source>
</reference>
<dbReference type="PRINTS" id="PR00111">
    <property type="entry name" value="ABHYDROLASE"/>
</dbReference>
<dbReference type="InterPro" id="IPR029058">
    <property type="entry name" value="AB_hydrolase_fold"/>
</dbReference>
<dbReference type="SUPFAM" id="SSF53474">
    <property type="entry name" value="alpha/beta-Hydrolases"/>
    <property type="match status" value="1"/>
</dbReference>
<keyword evidence="1" id="KW-0732">Signal</keyword>
<dbReference type="InterPro" id="IPR000073">
    <property type="entry name" value="AB_hydrolase_1"/>
</dbReference>
<accession>A0ABR4P1Q4</accession>
<evidence type="ECO:0000313" key="4">
    <source>
        <dbReference type="Proteomes" id="UP001629113"/>
    </source>
</evidence>
<name>A0ABR4P1Q4_9HELO</name>
<dbReference type="InterPro" id="IPR050266">
    <property type="entry name" value="AB_hydrolase_sf"/>
</dbReference>
<feature type="chain" id="PRO_5047523078" description="AB hydrolase-1 domain-containing protein" evidence="1">
    <location>
        <begin position="17"/>
        <end position="336"/>
    </location>
</feature>
<keyword evidence="4" id="KW-1185">Reference proteome</keyword>
<evidence type="ECO:0000313" key="3">
    <source>
        <dbReference type="EMBL" id="KAL3417233.1"/>
    </source>
</evidence>
<feature type="signal peptide" evidence="1">
    <location>
        <begin position="1"/>
        <end position="16"/>
    </location>
</feature>
<gene>
    <name evidence="3" type="ORF">PVAG01_11233</name>
</gene>
<dbReference type="Pfam" id="PF00561">
    <property type="entry name" value="Abhydrolase_1"/>
    <property type="match status" value="1"/>
</dbReference>
<comment type="caution">
    <text evidence="3">The sequence shown here is derived from an EMBL/GenBank/DDBJ whole genome shotgun (WGS) entry which is preliminary data.</text>
</comment>
<sequence length="336" mass="36640">MKGLGQLLSLFVGAAAASSEAVVYTNASYGIGGFAFPYPWAVHYYNFTSQQQTLSMAYMDVQPAEGSESKGSIVLLHGKNFCGATWVETAKVLSAEGYRVLIPDQIGFCKSSKPAQYQFTLHQLASNTNGLLKSAGINNATILGHSMGGMLSARYALMFPTQTTQLIMVNPLGLEDWQSLGVPYQSIDKSFQGELATTFQSIKAYQQATYYVGTWSPDYDVWVNMLLSIYQGPLGRTFAFDMALSTDMVFTQPIVYELPNLKMRTALMIGDKDNTAIGKAWAPPEVVPLLGHYETLGKQVSARIPNSTLINFPGLGHSPQIQSPAGFHEALLAWLT</sequence>
<dbReference type="PANTHER" id="PTHR43798">
    <property type="entry name" value="MONOACYLGLYCEROL LIPASE"/>
    <property type="match status" value="1"/>
</dbReference>
<evidence type="ECO:0000259" key="2">
    <source>
        <dbReference type="Pfam" id="PF00561"/>
    </source>
</evidence>
<proteinExistence type="predicted"/>
<dbReference type="PANTHER" id="PTHR43798:SF33">
    <property type="entry name" value="HYDROLASE, PUTATIVE (AFU_ORTHOLOGUE AFUA_2G14860)-RELATED"/>
    <property type="match status" value="1"/>
</dbReference>
<dbReference type="EMBL" id="JBFCZG010000011">
    <property type="protein sequence ID" value="KAL3417233.1"/>
    <property type="molecule type" value="Genomic_DNA"/>
</dbReference>
<organism evidence="3 4">
    <name type="scientific">Phlyctema vagabunda</name>
    <dbReference type="NCBI Taxonomy" id="108571"/>
    <lineage>
        <taxon>Eukaryota</taxon>
        <taxon>Fungi</taxon>
        <taxon>Dikarya</taxon>
        <taxon>Ascomycota</taxon>
        <taxon>Pezizomycotina</taxon>
        <taxon>Leotiomycetes</taxon>
        <taxon>Helotiales</taxon>
        <taxon>Dermateaceae</taxon>
        <taxon>Phlyctema</taxon>
    </lineage>
</organism>
<feature type="domain" description="AB hydrolase-1" evidence="2">
    <location>
        <begin position="73"/>
        <end position="209"/>
    </location>
</feature>